<dbReference type="Gene3D" id="1.10.10.10">
    <property type="entry name" value="Winged helix-like DNA-binding domain superfamily/Winged helix DNA-binding domain"/>
    <property type="match status" value="1"/>
</dbReference>
<dbReference type="InterPro" id="IPR013325">
    <property type="entry name" value="RNA_pol_sigma_r2"/>
</dbReference>
<dbReference type="Gene3D" id="1.10.1740.10">
    <property type="match status" value="1"/>
</dbReference>
<organism evidence="7 8">
    <name type="scientific">Bacillus infantis</name>
    <dbReference type="NCBI Taxonomy" id="324767"/>
    <lineage>
        <taxon>Bacteria</taxon>
        <taxon>Bacillati</taxon>
        <taxon>Bacillota</taxon>
        <taxon>Bacilli</taxon>
        <taxon>Bacillales</taxon>
        <taxon>Bacillaceae</taxon>
        <taxon>Bacillus</taxon>
    </lineage>
</organism>
<dbReference type="SUPFAM" id="SSF88946">
    <property type="entry name" value="Sigma2 domain of RNA polymerase sigma factors"/>
    <property type="match status" value="1"/>
</dbReference>
<dbReference type="RefSeq" id="WP_148973354.1">
    <property type="nucleotide sequence ID" value="NZ_VTER01000002.1"/>
</dbReference>
<evidence type="ECO:0000259" key="5">
    <source>
        <dbReference type="Pfam" id="PF04542"/>
    </source>
</evidence>
<dbReference type="InterPro" id="IPR014284">
    <property type="entry name" value="RNA_pol_sigma-70_dom"/>
</dbReference>
<dbReference type="Pfam" id="PF08281">
    <property type="entry name" value="Sigma70_r4_2"/>
    <property type="match status" value="1"/>
</dbReference>
<evidence type="ECO:0000256" key="4">
    <source>
        <dbReference type="ARBA" id="ARBA00023163"/>
    </source>
</evidence>
<dbReference type="GO" id="GO:0016987">
    <property type="term" value="F:sigma factor activity"/>
    <property type="evidence" value="ECO:0007669"/>
    <property type="project" value="UniProtKB-KW"/>
</dbReference>
<keyword evidence="4" id="KW-0804">Transcription</keyword>
<dbReference type="PANTHER" id="PTHR43133:SF60">
    <property type="entry name" value="RNA POLYMERASE SIGMA FACTOR SIGV"/>
    <property type="match status" value="1"/>
</dbReference>
<dbReference type="InterPro" id="IPR007627">
    <property type="entry name" value="RNA_pol_sigma70_r2"/>
</dbReference>
<dbReference type="NCBIfam" id="TIGR02937">
    <property type="entry name" value="sigma70-ECF"/>
    <property type="match status" value="1"/>
</dbReference>
<reference evidence="7 8" key="1">
    <citation type="submission" date="2019-08" db="EMBL/GenBank/DDBJ databases">
        <title>Bacillus genomes from the desert of Cuatro Cienegas, Coahuila.</title>
        <authorList>
            <person name="Olmedo-Alvarez G."/>
        </authorList>
    </citation>
    <scope>NUCLEOTIDE SEQUENCE [LARGE SCALE GENOMIC DNA]</scope>
    <source>
        <strain evidence="7 8">CH446_14T</strain>
    </source>
</reference>
<feature type="domain" description="RNA polymerase sigma factor 70 region 4 type 2" evidence="6">
    <location>
        <begin position="112"/>
        <end position="150"/>
    </location>
</feature>
<name>A0A5D4RJJ1_9BACI</name>
<comment type="similarity">
    <text evidence="1">Belongs to the sigma-70 factor family. ECF subfamily.</text>
</comment>
<dbReference type="InterPro" id="IPR013324">
    <property type="entry name" value="RNA_pol_sigma_r3/r4-like"/>
</dbReference>
<dbReference type="InterPro" id="IPR013249">
    <property type="entry name" value="RNA_pol_sigma70_r4_t2"/>
</dbReference>
<evidence type="ECO:0000256" key="1">
    <source>
        <dbReference type="ARBA" id="ARBA00010641"/>
    </source>
</evidence>
<feature type="domain" description="RNA polymerase sigma-70 region 2" evidence="5">
    <location>
        <begin position="16"/>
        <end position="79"/>
    </location>
</feature>
<dbReference type="AlphaFoldDB" id="A0A5D4RJJ1"/>
<evidence type="ECO:0000313" key="8">
    <source>
        <dbReference type="Proteomes" id="UP000322139"/>
    </source>
</evidence>
<evidence type="ECO:0000256" key="3">
    <source>
        <dbReference type="ARBA" id="ARBA00023082"/>
    </source>
</evidence>
<dbReference type="PANTHER" id="PTHR43133">
    <property type="entry name" value="RNA POLYMERASE ECF-TYPE SIGMA FACTO"/>
    <property type="match status" value="1"/>
</dbReference>
<evidence type="ECO:0000256" key="2">
    <source>
        <dbReference type="ARBA" id="ARBA00023015"/>
    </source>
</evidence>
<sequence>MEPFKDGGNVEFDEIVKEYVNDIRKVVYTYVRNHHTMEDITQEVFWSAYRNYEQFRGESSVKTWLIKIAVNKAKDYLKSWHYRTMQFTNLIKEDTVKRDTEQMVLDHDRDTELARTIMDLPIKYREVILLYYYEDYDTAEISIILGLKLNK</sequence>
<gene>
    <name evidence="7" type="ORF">FZD51_02635</name>
</gene>
<dbReference type="EMBL" id="VTER01000002">
    <property type="protein sequence ID" value="TYS50959.1"/>
    <property type="molecule type" value="Genomic_DNA"/>
</dbReference>
<dbReference type="Proteomes" id="UP000322139">
    <property type="component" value="Unassembled WGS sequence"/>
</dbReference>
<protein>
    <submittedName>
        <fullName evidence="7">Sigma-70 family RNA polymerase sigma factor</fullName>
    </submittedName>
</protein>
<keyword evidence="2" id="KW-0805">Transcription regulation</keyword>
<evidence type="ECO:0000313" key="7">
    <source>
        <dbReference type="EMBL" id="TYS50959.1"/>
    </source>
</evidence>
<dbReference type="Pfam" id="PF04542">
    <property type="entry name" value="Sigma70_r2"/>
    <property type="match status" value="1"/>
</dbReference>
<dbReference type="InterPro" id="IPR036388">
    <property type="entry name" value="WH-like_DNA-bd_sf"/>
</dbReference>
<keyword evidence="3" id="KW-0731">Sigma factor</keyword>
<dbReference type="InterPro" id="IPR039425">
    <property type="entry name" value="RNA_pol_sigma-70-like"/>
</dbReference>
<dbReference type="GO" id="GO:0006352">
    <property type="term" value="P:DNA-templated transcription initiation"/>
    <property type="evidence" value="ECO:0007669"/>
    <property type="project" value="InterPro"/>
</dbReference>
<comment type="caution">
    <text evidence="7">The sequence shown here is derived from an EMBL/GenBank/DDBJ whole genome shotgun (WGS) entry which is preliminary data.</text>
</comment>
<accession>A0A5D4RJJ1</accession>
<proteinExistence type="inferred from homology"/>
<dbReference type="SUPFAM" id="SSF88659">
    <property type="entry name" value="Sigma3 and sigma4 domains of RNA polymerase sigma factors"/>
    <property type="match status" value="1"/>
</dbReference>
<dbReference type="GO" id="GO:0003677">
    <property type="term" value="F:DNA binding"/>
    <property type="evidence" value="ECO:0007669"/>
    <property type="project" value="InterPro"/>
</dbReference>
<evidence type="ECO:0000259" key="6">
    <source>
        <dbReference type="Pfam" id="PF08281"/>
    </source>
</evidence>